<dbReference type="CDD" id="cd05300">
    <property type="entry name" value="2-Hacid_dh_1"/>
    <property type="match status" value="1"/>
</dbReference>
<evidence type="ECO:0000313" key="5">
    <source>
        <dbReference type="Proteomes" id="UP000461754"/>
    </source>
</evidence>
<evidence type="ECO:0000313" key="4">
    <source>
        <dbReference type="EMBL" id="MSS20684.1"/>
    </source>
</evidence>
<dbReference type="Gene3D" id="3.40.50.720">
    <property type="entry name" value="NAD(P)-binding Rossmann-like Domain"/>
    <property type="match status" value="2"/>
</dbReference>
<keyword evidence="1" id="KW-0560">Oxidoreductase</keyword>
<dbReference type="Proteomes" id="UP000461754">
    <property type="component" value="Unassembled WGS sequence"/>
</dbReference>
<evidence type="ECO:0000256" key="1">
    <source>
        <dbReference type="ARBA" id="ARBA00023002"/>
    </source>
</evidence>
<dbReference type="AlphaFoldDB" id="A0A7X2NHM2"/>
<dbReference type="GO" id="GO:0051287">
    <property type="term" value="F:NAD binding"/>
    <property type="evidence" value="ECO:0007669"/>
    <property type="project" value="InterPro"/>
</dbReference>
<protein>
    <submittedName>
        <fullName evidence="4">D-2-hydroxyacid dehydrogenase</fullName>
    </submittedName>
</protein>
<dbReference type="PANTHER" id="PTHR43333:SF1">
    <property type="entry name" value="D-ISOMER SPECIFIC 2-HYDROXYACID DEHYDROGENASE NAD-BINDING DOMAIN-CONTAINING PROTEIN"/>
    <property type="match status" value="1"/>
</dbReference>
<comment type="caution">
    <text evidence="4">The sequence shown here is derived from an EMBL/GenBank/DDBJ whole genome shotgun (WGS) entry which is preliminary data.</text>
</comment>
<dbReference type="GO" id="GO:0016491">
    <property type="term" value="F:oxidoreductase activity"/>
    <property type="evidence" value="ECO:0007669"/>
    <property type="project" value="UniProtKB-KW"/>
</dbReference>
<feature type="domain" description="D-isomer specific 2-hydroxyacid dehydrogenase NAD-binding" evidence="3">
    <location>
        <begin position="110"/>
        <end position="283"/>
    </location>
</feature>
<proteinExistence type="predicted"/>
<dbReference type="RefSeq" id="WP_154577050.1">
    <property type="nucleotide sequence ID" value="NZ_VUMO01000022.1"/>
</dbReference>
<organism evidence="4 5">
    <name type="scientific">Pseudoramibacter porci</name>
    <dbReference type="NCBI Taxonomy" id="2606631"/>
    <lineage>
        <taxon>Bacteria</taxon>
        <taxon>Bacillati</taxon>
        <taxon>Bacillota</taxon>
        <taxon>Clostridia</taxon>
        <taxon>Eubacteriales</taxon>
        <taxon>Eubacteriaceae</taxon>
        <taxon>Pseudoramibacter</taxon>
    </lineage>
</organism>
<evidence type="ECO:0000259" key="3">
    <source>
        <dbReference type="Pfam" id="PF02826"/>
    </source>
</evidence>
<dbReference type="Pfam" id="PF02826">
    <property type="entry name" value="2-Hacid_dh_C"/>
    <property type="match status" value="1"/>
</dbReference>
<evidence type="ECO:0000256" key="2">
    <source>
        <dbReference type="ARBA" id="ARBA00023027"/>
    </source>
</evidence>
<dbReference type="SUPFAM" id="SSF51735">
    <property type="entry name" value="NAD(P)-binding Rossmann-fold domains"/>
    <property type="match status" value="1"/>
</dbReference>
<gene>
    <name evidence="4" type="ORF">FYJ52_09785</name>
</gene>
<dbReference type="InterPro" id="IPR036291">
    <property type="entry name" value="NAD(P)-bd_dom_sf"/>
</dbReference>
<name>A0A7X2NHM2_9FIRM</name>
<keyword evidence="2" id="KW-0520">NAD</keyword>
<dbReference type="EMBL" id="VUMO01000022">
    <property type="protein sequence ID" value="MSS20684.1"/>
    <property type="molecule type" value="Genomic_DNA"/>
</dbReference>
<keyword evidence="5" id="KW-1185">Reference proteome</keyword>
<dbReference type="PANTHER" id="PTHR43333">
    <property type="entry name" value="2-HACID_DH_C DOMAIN-CONTAINING PROTEIN"/>
    <property type="match status" value="1"/>
</dbReference>
<reference evidence="4 5" key="1">
    <citation type="submission" date="2019-08" db="EMBL/GenBank/DDBJ databases">
        <title>In-depth cultivation of the pig gut microbiome towards novel bacterial diversity and tailored functional studies.</title>
        <authorList>
            <person name="Wylensek D."/>
            <person name="Hitch T.C.A."/>
            <person name="Clavel T."/>
        </authorList>
    </citation>
    <scope>NUCLEOTIDE SEQUENCE [LARGE SCALE GENOMIC DNA]</scope>
    <source>
        <strain evidence="4 5">RF-744-FAT-4</strain>
    </source>
</reference>
<sequence length="322" mass="35335">MSHKLLVYWDITKPQRQKIRDIAAAHSWKAVFETDLEKAAQEARDAEILFGADTAPLRQAKALKWFCTNWAGVNAYLKDGVLPNDTCVLSNSAGAYGVTISEHIVMTALMMMRQYRRHEAILNDTSQTSWKGVVPMHALCGSRITLLGTGDIGRTFASRVRGFEPASVIGVNRSGRAVPGCDRVCQVADLADVLPETDLLVMSLPETPETVGIMNREMLARLPKDAYLVNVGRGSAIDEGALVDALNADRLAGAALDVMQTEPVPADSPLRTAKHLLLTPHCAGKMALDYTREKSVAMFCEDLENYLTGKPLKHRVDKKRGY</sequence>
<dbReference type="SUPFAM" id="SSF52283">
    <property type="entry name" value="Formate/glycerate dehydrogenase catalytic domain-like"/>
    <property type="match status" value="1"/>
</dbReference>
<dbReference type="InterPro" id="IPR006140">
    <property type="entry name" value="D-isomer_DH_NAD-bd"/>
</dbReference>
<accession>A0A7X2NHM2</accession>